<proteinExistence type="predicted"/>
<dbReference type="Proteomes" id="UP000586042">
    <property type="component" value="Unassembled WGS sequence"/>
</dbReference>
<keyword evidence="1" id="KW-0472">Membrane</keyword>
<evidence type="ECO:0000313" key="2">
    <source>
        <dbReference type="EMBL" id="NUW37339.1"/>
    </source>
</evidence>
<dbReference type="EMBL" id="JABWGN010000020">
    <property type="protein sequence ID" value="NUW37339.1"/>
    <property type="molecule type" value="Genomic_DNA"/>
</dbReference>
<organism evidence="2 3">
    <name type="scientific">Nonomuraea montanisoli</name>
    <dbReference type="NCBI Taxonomy" id="2741721"/>
    <lineage>
        <taxon>Bacteria</taxon>
        <taxon>Bacillati</taxon>
        <taxon>Actinomycetota</taxon>
        <taxon>Actinomycetes</taxon>
        <taxon>Streptosporangiales</taxon>
        <taxon>Streptosporangiaceae</taxon>
        <taxon>Nonomuraea</taxon>
    </lineage>
</organism>
<keyword evidence="1" id="KW-1133">Transmembrane helix</keyword>
<feature type="transmembrane region" description="Helical" evidence="1">
    <location>
        <begin position="46"/>
        <end position="67"/>
    </location>
</feature>
<gene>
    <name evidence="2" type="ORF">HTZ77_38970</name>
</gene>
<sequence length="71" mass="6814">MDTQPPVGPGAARSLWLAVAGLLSLVIALVAGILKSQTGAGLAESALVSGGAFATAMALCLAVLAAAQGPR</sequence>
<protein>
    <submittedName>
        <fullName evidence="2">Uncharacterized protein</fullName>
    </submittedName>
</protein>
<comment type="caution">
    <text evidence="2">The sequence shown here is derived from an EMBL/GenBank/DDBJ whole genome shotgun (WGS) entry which is preliminary data.</text>
</comment>
<accession>A0A7Y6M8F3</accession>
<dbReference type="RefSeq" id="WP_175594791.1">
    <property type="nucleotide sequence ID" value="NZ_JABWGN010000020.1"/>
</dbReference>
<evidence type="ECO:0000313" key="3">
    <source>
        <dbReference type="Proteomes" id="UP000586042"/>
    </source>
</evidence>
<dbReference type="AlphaFoldDB" id="A0A7Y6M8F3"/>
<name>A0A7Y6M8F3_9ACTN</name>
<keyword evidence="1" id="KW-0812">Transmembrane</keyword>
<reference evidence="2 3" key="1">
    <citation type="submission" date="2020-06" db="EMBL/GenBank/DDBJ databases">
        <title>Nonomuraea sp. SMC257, a novel actinomycete isolated from soil.</title>
        <authorList>
            <person name="Chanama M."/>
        </authorList>
    </citation>
    <scope>NUCLEOTIDE SEQUENCE [LARGE SCALE GENOMIC DNA]</scope>
    <source>
        <strain evidence="2 3">SMC257</strain>
    </source>
</reference>
<evidence type="ECO:0000256" key="1">
    <source>
        <dbReference type="SAM" id="Phobius"/>
    </source>
</evidence>
<feature type="transmembrane region" description="Helical" evidence="1">
    <location>
        <begin position="15"/>
        <end position="34"/>
    </location>
</feature>
<keyword evidence="3" id="KW-1185">Reference proteome</keyword>